<dbReference type="Proteomes" id="UP001199044">
    <property type="component" value="Unassembled WGS sequence"/>
</dbReference>
<gene>
    <name evidence="2" type="ORF">LDJ79_12915</name>
</gene>
<dbReference type="PANTHER" id="PTHR13887">
    <property type="entry name" value="GLUTATHIONE S-TRANSFERASE KAPPA"/>
    <property type="match status" value="1"/>
</dbReference>
<name>A0ABS7YS06_9VIBR</name>
<dbReference type="SUPFAM" id="SSF52833">
    <property type="entry name" value="Thioredoxin-like"/>
    <property type="match status" value="1"/>
</dbReference>
<dbReference type="Gene3D" id="3.40.30.10">
    <property type="entry name" value="Glutaredoxin"/>
    <property type="match status" value="1"/>
</dbReference>
<proteinExistence type="predicted"/>
<evidence type="ECO:0000313" key="3">
    <source>
        <dbReference type="Proteomes" id="UP001199044"/>
    </source>
</evidence>
<dbReference type="InterPro" id="IPR001853">
    <property type="entry name" value="DSBA-like_thioredoxin_dom"/>
</dbReference>
<dbReference type="Pfam" id="PF01323">
    <property type="entry name" value="DSBA"/>
    <property type="match status" value="1"/>
</dbReference>
<dbReference type="CDD" id="cd03024">
    <property type="entry name" value="DsbA_FrnE"/>
    <property type="match status" value="1"/>
</dbReference>
<reference evidence="3" key="1">
    <citation type="submission" date="2023-07" db="EMBL/GenBank/DDBJ databases">
        <title>Molecular identification of indigenous halophilic bacteria isolated from red sea cost, biodegradation of synthetic dyes and assessment of degraded metabolite toxicity.</title>
        <authorList>
            <person name="Chaieb K."/>
            <person name="Altayb H.N."/>
        </authorList>
    </citation>
    <scope>NUCLEOTIDE SEQUENCE [LARGE SCALE GENOMIC DNA]</scope>
    <source>
        <strain evidence="3">K20</strain>
    </source>
</reference>
<accession>A0ABS7YS06</accession>
<dbReference type="EMBL" id="JAIWIU010000082">
    <property type="protein sequence ID" value="MCA2017019.1"/>
    <property type="molecule type" value="Genomic_DNA"/>
</dbReference>
<feature type="domain" description="DSBA-like thioredoxin" evidence="1">
    <location>
        <begin position="6"/>
        <end position="204"/>
    </location>
</feature>
<dbReference type="PANTHER" id="PTHR13887:SF41">
    <property type="entry name" value="THIOREDOXIN SUPERFAMILY PROTEIN"/>
    <property type="match status" value="1"/>
</dbReference>
<evidence type="ECO:0000313" key="2">
    <source>
        <dbReference type="EMBL" id="MCA2017019.1"/>
    </source>
</evidence>
<dbReference type="RefSeq" id="WP_225250854.1">
    <property type="nucleotide sequence ID" value="NZ_JAIWIU010000082.1"/>
</dbReference>
<evidence type="ECO:0000259" key="1">
    <source>
        <dbReference type="Pfam" id="PF01323"/>
    </source>
</evidence>
<comment type="caution">
    <text evidence="2">The sequence shown here is derived from an EMBL/GenBank/DDBJ whole genome shotgun (WGS) entry which is preliminary data.</text>
</comment>
<organism evidence="2 3">
    <name type="scientific">Vibrio tritonius</name>
    <dbReference type="NCBI Taxonomy" id="1435069"/>
    <lineage>
        <taxon>Bacteria</taxon>
        <taxon>Pseudomonadati</taxon>
        <taxon>Pseudomonadota</taxon>
        <taxon>Gammaproteobacteria</taxon>
        <taxon>Vibrionales</taxon>
        <taxon>Vibrionaceae</taxon>
        <taxon>Vibrio</taxon>
    </lineage>
</organism>
<sequence length="220" mass="25504">MRKIKIDIVADVVCPWCYIGYARLQKAIKHLEEEIDVELYWYPFELNPAIVPGGESLLQYLARQYKTSEQACRELQEHVTKLGYELGIKFDFDDDMSIYNTRKAHQLVQWAMQNHCQQPMIERLFHDYFYHHLPLDNDEVLLNIATDVGLDRVLCEQVIKEPSWSGAVASIERQWLQAGIQVVPAMIINEVHLMSGAQSEGVLIKQLREIASHSNRSRAH</sequence>
<keyword evidence="3" id="KW-1185">Reference proteome</keyword>
<protein>
    <submittedName>
        <fullName evidence="2">DsbA family oxidoreductase</fullName>
    </submittedName>
</protein>
<dbReference type="InterPro" id="IPR036249">
    <property type="entry name" value="Thioredoxin-like_sf"/>
</dbReference>